<feature type="compositionally biased region" description="Low complexity" evidence="1">
    <location>
        <begin position="25"/>
        <end position="47"/>
    </location>
</feature>
<accession>A0A835UHI3</accession>
<comment type="caution">
    <text evidence="2">The sequence shown here is derived from an EMBL/GenBank/DDBJ whole genome shotgun (WGS) entry which is preliminary data.</text>
</comment>
<feature type="compositionally biased region" description="Polar residues" evidence="1">
    <location>
        <begin position="171"/>
        <end position="187"/>
    </location>
</feature>
<feature type="region of interest" description="Disordered" evidence="1">
    <location>
        <begin position="299"/>
        <end position="319"/>
    </location>
</feature>
<feature type="compositionally biased region" description="Basic residues" evidence="1">
    <location>
        <begin position="310"/>
        <end position="319"/>
    </location>
</feature>
<proteinExistence type="predicted"/>
<name>A0A835UHI3_VANPL</name>
<dbReference type="Proteomes" id="UP000639772">
    <property type="component" value="Chromosome 12"/>
</dbReference>
<sequence length="319" mass="33854">MASQQPPAGRWFRLASLARMEGANAPVAPQIPTTAPAPRIPISRPQQQPLPPPPPPPEPKTEFPPQLQTPGIQELTSAPPPAAEPPPRQPSTPVPRTATPPESPKVIVPSYSTRAPSPMAEKQLDAAETPILQALNPEPEPEPKAPPPPPQPKTITVPEESKSNNGNGSKVNQKVQGSISDSSNGKATTWKLEEGKELRILTMAGENAGAIMELGSAARVGQRYAGKRLQGFGNGQGQIVEDIGKKRDEKDNGIGLEVKTKPHMAMVNSNVQSINNSIVLNSSCSQHSPGVHITFASHRQAKGGVSSPSHKVHPPLKHD</sequence>
<evidence type="ECO:0000313" key="3">
    <source>
        <dbReference type="Proteomes" id="UP000639772"/>
    </source>
</evidence>
<gene>
    <name evidence="2" type="ORF">HPP92_022739</name>
</gene>
<organism evidence="2 3">
    <name type="scientific">Vanilla planifolia</name>
    <name type="common">Vanilla</name>
    <dbReference type="NCBI Taxonomy" id="51239"/>
    <lineage>
        <taxon>Eukaryota</taxon>
        <taxon>Viridiplantae</taxon>
        <taxon>Streptophyta</taxon>
        <taxon>Embryophyta</taxon>
        <taxon>Tracheophyta</taxon>
        <taxon>Spermatophyta</taxon>
        <taxon>Magnoliopsida</taxon>
        <taxon>Liliopsida</taxon>
        <taxon>Asparagales</taxon>
        <taxon>Orchidaceae</taxon>
        <taxon>Vanilloideae</taxon>
        <taxon>Vanilleae</taxon>
        <taxon>Vanilla</taxon>
    </lineage>
</organism>
<evidence type="ECO:0000313" key="2">
    <source>
        <dbReference type="EMBL" id="KAG0459611.1"/>
    </source>
</evidence>
<dbReference type="AlphaFoldDB" id="A0A835UHI3"/>
<evidence type="ECO:0000256" key="1">
    <source>
        <dbReference type="SAM" id="MobiDB-lite"/>
    </source>
</evidence>
<dbReference type="EMBL" id="JADCNM010000012">
    <property type="protein sequence ID" value="KAG0459611.1"/>
    <property type="molecule type" value="Genomic_DNA"/>
</dbReference>
<feature type="region of interest" description="Disordered" evidence="1">
    <location>
        <begin position="25"/>
        <end position="188"/>
    </location>
</feature>
<dbReference type="PANTHER" id="PTHR33472">
    <property type="entry name" value="OS01G0106600 PROTEIN"/>
    <property type="match status" value="1"/>
</dbReference>
<reference evidence="2 3" key="1">
    <citation type="journal article" date="2020" name="Nat. Food">
        <title>A phased Vanilla planifolia genome enables genetic improvement of flavour and production.</title>
        <authorList>
            <person name="Hasing T."/>
            <person name="Tang H."/>
            <person name="Brym M."/>
            <person name="Khazi F."/>
            <person name="Huang T."/>
            <person name="Chambers A.H."/>
        </authorList>
    </citation>
    <scope>NUCLEOTIDE SEQUENCE [LARGE SCALE GENOMIC DNA]</scope>
    <source>
        <tissue evidence="2">Leaf</tissue>
    </source>
</reference>
<dbReference type="OrthoDB" id="1939627at2759"/>
<feature type="compositionally biased region" description="Pro residues" evidence="1">
    <location>
        <begin position="78"/>
        <end position="93"/>
    </location>
</feature>
<dbReference type="PANTHER" id="PTHR33472:SF28">
    <property type="entry name" value="BROMO AND FHA DOMAIN-CONTAINING PROTEIN DDB_G0267958"/>
    <property type="match status" value="1"/>
</dbReference>
<feature type="compositionally biased region" description="Pro residues" evidence="1">
    <location>
        <begin position="48"/>
        <end position="58"/>
    </location>
</feature>
<protein>
    <submittedName>
        <fullName evidence="2">Uncharacterized protein</fullName>
    </submittedName>
</protein>